<evidence type="ECO:0000256" key="2">
    <source>
        <dbReference type="ARBA" id="ARBA00010544"/>
    </source>
</evidence>
<dbReference type="PANTHER" id="PTHR30070">
    <property type="entry name" value="HEME EXPORTER PROTEIN B"/>
    <property type="match status" value="1"/>
</dbReference>
<protein>
    <submittedName>
        <fullName evidence="9">Heme exporter protein B</fullName>
    </submittedName>
</protein>
<feature type="transmembrane region" description="Helical" evidence="8">
    <location>
        <begin position="130"/>
        <end position="156"/>
    </location>
</feature>
<gene>
    <name evidence="9" type="ORF">SAMN02745190_02084</name>
</gene>
<accession>A0A1M4ZRS8</accession>
<evidence type="ECO:0000313" key="9">
    <source>
        <dbReference type="EMBL" id="SHF20721.1"/>
    </source>
</evidence>
<dbReference type="AlphaFoldDB" id="A0A1M4ZRS8"/>
<evidence type="ECO:0000313" key="10">
    <source>
        <dbReference type="Proteomes" id="UP000184404"/>
    </source>
</evidence>
<feature type="transmembrane region" description="Helical" evidence="8">
    <location>
        <begin position="21"/>
        <end position="45"/>
    </location>
</feature>
<dbReference type="OrthoDB" id="9805059at2"/>
<feature type="transmembrane region" description="Helical" evidence="8">
    <location>
        <begin position="201"/>
        <end position="221"/>
    </location>
</feature>
<comment type="similarity">
    <text evidence="2">Belongs to the CcmB/CycW/HelB family.</text>
</comment>
<reference evidence="9 10" key="1">
    <citation type="submission" date="2016-11" db="EMBL/GenBank/DDBJ databases">
        <authorList>
            <person name="Jaros S."/>
            <person name="Januszkiewicz K."/>
            <person name="Wedrychowicz H."/>
        </authorList>
    </citation>
    <scope>NUCLEOTIDE SEQUENCE [LARGE SCALE GENOMIC DNA]</scope>
    <source>
        <strain evidence="9 10">DSM 10502</strain>
    </source>
</reference>
<keyword evidence="6 8" id="KW-1133">Transmembrane helix</keyword>
<evidence type="ECO:0000256" key="1">
    <source>
        <dbReference type="ARBA" id="ARBA00004141"/>
    </source>
</evidence>
<keyword evidence="10" id="KW-1185">Reference proteome</keyword>
<comment type="subcellular location">
    <subcellularLocation>
        <location evidence="1">Membrane</location>
        <topology evidence="1">Multi-pass membrane protein</topology>
    </subcellularLocation>
</comment>
<dbReference type="GO" id="GO:0015232">
    <property type="term" value="F:heme transmembrane transporter activity"/>
    <property type="evidence" value="ECO:0007669"/>
    <property type="project" value="InterPro"/>
</dbReference>
<evidence type="ECO:0000256" key="3">
    <source>
        <dbReference type="ARBA" id="ARBA00022448"/>
    </source>
</evidence>
<dbReference type="InterPro" id="IPR003544">
    <property type="entry name" value="Cyt_c_biogenesis_CcmB"/>
</dbReference>
<keyword evidence="3" id="KW-0813">Transport</keyword>
<dbReference type="GO" id="GO:0005886">
    <property type="term" value="C:plasma membrane"/>
    <property type="evidence" value="ECO:0007669"/>
    <property type="project" value="TreeGrafter"/>
</dbReference>
<keyword evidence="4 8" id="KW-0812">Transmembrane</keyword>
<evidence type="ECO:0000256" key="7">
    <source>
        <dbReference type="ARBA" id="ARBA00023136"/>
    </source>
</evidence>
<feature type="transmembrane region" description="Helical" evidence="8">
    <location>
        <begin position="163"/>
        <end position="181"/>
    </location>
</feature>
<keyword evidence="7 8" id="KW-0472">Membrane</keyword>
<sequence>MKPSTFQGIKLVLRKELMTGLRFRAAWAAMLMFSFTSLVCISFALGGTSAEPKLFAALLWILLFFSSLAGSDRVFSDEEAEGTLMALRVYAPSQAVLFGKMLYEFFVLTVITVLLLPLFIVFLGVETKEILLLLCTVGAGLWGISAAGTLLSALIVGAGVRSGLFSVLMLPVILPVFLPAIRLTEAAFGGTVVSLSFFGGIVLYDMILSVAASILFDYLWYAE</sequence>
<name>A0A1M4ZRS8_9FIRM</name>
<feature type="transmembrane region" description="Helical" evidence="8">
    <location>
        <begin position="57"/>
        <end position="75"/>
    </location>
</feature>
<evidence type="ECO:0000256" key="4">
    <source>
        <dbReference type="ARBA" id="ARBA00022692"/>
    </source>
</evidence>
<evidence type="ECO:0000256" key="6">
    <source>
        <dbReference type="ARBA" id="ARBA00022989"/>
    </source>
</evidence>
<dbReference type="GO" id="GO:1903607">
    <property type="term" value="P:cytochrome c biosynthetic process"/>
    <property type="evidence" value="ECO:0007669"/>
    <property type="project" value="TreeGrafter"/>
</dbReference>
<dbReference type="STRING" id="1123243.SAMN02745190_02084"/>
<evidence type="ECO:0000256" key="8">
    <source>
        <dbReference type="SAM" id="Phobius"/>
    </source>
</evidence>
<dbReference type="GO" id="GO:0017004">
    <property type="term" value="P:cytochrome complex assembly"/>
    <property type="evidence" value="ECO:0007669"/>
    <property type="project" value="UniProtKB-KW"/>
</dbReference>
<proteinExistence type="inferred from homology"/>
<feature type="transmembrane region" description="Helical" evidence="8">
    <location>
        <begin position="102"/>
        <end position="124"/>
    </location>
</feature>
<dbReference type="RefSeq" id="WP_072936204.1">
    <property type="nucleotide sequence ID" value="NZ_FQUG01000009.1"/>
</dbReference>
<dbReference type="PANTHER" id="PTHR30070:SF1">
    <property type="entry name" value="CYTOCHROME C BIOGENESIS B-RELATED"/>
    <property type="match status" value="1"/>
</dbReference>
<evidence type="ECO:0000256" key="5">
    <source>
        <dbReference type="ARBA" id="ARBA00022748"/>
    </source>
</evidence>
<organism evidence="9 10">
    <name type="scientific">Schwartzia succinivorans DSM 10502</name>
    <dbReference type="NCBI Taxonomy" id="1123243"/>
    <lineage>
        <taxon>Bacteria</taxon>
        <taxon>Bacillati</taxon>
        <taxon>Bacillota</taxon>
        <taxon>Negativicutes</taxon>
        <taxon>Selenomonadales</taxon>
        <taxon>Selenomonadaceae</taxon>
        <taxon>Schwartzia</taxon>
    </lineage>
</organism>
<dbReference type="EMBL" id="FQUG01000009">
    <property type="protein sequence ID" value="SHF20721.1"/>
    <property type="molecule type" value="Genomic_DNA"/>
</dbReference>
<dbReference type="Pfam" id="PF03379">
    <property type="entry name" value="CcmB"/>
    <property type="match status" value="1"/>
</dbReference>
<keyword evidence="5" id="KW-0201">Cytochrome c-type biogenesis</keyword>
<dbReference type="Proteomes" id="UP000184404">
    <property type="component" value="Unassembled WGS sequence"/>
</dbReference>